<reference evidence="4" key="1">
    <citation type="submission" date="2015-02" db="EMBL/GenBank/DDBJ databases">
        <authorList>
            <person name="Gon?alves P."/>
        </authorList>
    </citation>
    <scope>NUCLEOTIDE SEQUENCE [LARGE SCALE GENOMIC DNA]</scope>
</reference>
<feature type="compositionally biased region" description="Low complexity" evidence="1">
    <location>
        <begin position="146"/>
        <end position="163"/>
    </location>
</feature>
<evidence type="ECO:0000313" key="4">
    <source>
        <dbReference type="Proteomes" id="UP000243876"/>
    </source>
</evidence>
<feature type="compositionally biased region" description="Low complexity" evidence="1">
    <location>
        <begin position="385"/>
        <end position="398"/>
    </location>
</feature>
<feature type="region of interest" description="Disordered" evidence="1">
    <location>
        <begin position="626"/>
        <end position="680"/>
    </location>
</feature>
<proteinExistence type="predicted"/>
<dbReference type="PANTHER" id="PTHR28125">
    <property type="entry name" value="MEIOTIC EXPRESSION UP-REGULATED PROTEIN 26"/>
    <property type="match status" value="1"/>
</dbReference>
<feature type="compositionally biased region" description="Low complexity" evidence="1">
    <location>
        <begin position="348"/>
        <end position="361"/>
    </location>
</feature>
<protein>
    <submittedName>
        <fullName evidence="3">SPOSA6832_00386-mRNA-1:cds</fullName>
    </submittedName>
</protein>
<dbReference type="OrthoDB" id="5595379at2759"/>
<feature type="compositionally biased region" description="Polar residues" evidence="1">
    <location>
        <begin position="268"/>
        <end position="278"/>
    </location>
</feature>
<evidence type="ECO:0000256" key="1">
    <source>
        <dbReference type="SAM" id="MobiDB-lite"/>
    </source>
</evidence>
<dbReference type="Pfam" id="PF14616">
    <property type="entry name" value="Rua1_C"/>
    <property type="match status" value="1"/>
</dbReference>
<feature type="compositionally biased region" description="Polar residues" evidence="1">
    <location>
        <begin position="203"/>
        <end position="217"/>
    </location>
</feature>
<organism evidence="3 4">
    <name type="scientific">Sporidiobolus salmonicolor</name>
    <name type="common">Yeast-like fungus</name>
    <name type="synonym">Sporobolomyces salmonicolor</name>
    <dbReference type="NCBI Taxonomy" id="5005"/>
    <lineage>
        <taxon>Eukaryota</taxon>
        <taxon>Fungi</taxon>
        <taxon>Dikarya</taxon>
        <taxon>Basidiomycota</taxon>
        <taxon>Pucciniomycotina</taxon>
        <taxon>Microbotryomycetes</taxon>
        <taxon>Sporidiobolales</taxon>
        <taxon>Sporidiobolaceae</taxon>
        <taxon>Sporobolomyces</taxon>
    </lineage>
</organism>
<feature type="non-terminal residue" evidence="3">
    <location>
        <position position="1"/>
    </location>
</feature>
<accession>A0A0D6EGK9</accession>
<feature type="region of interest" description="Disordered" evidence="1">
    <location>
        <begin position="335"/>
        <end position="523"/>
    </location>
</feature>
<dbReference type="Proteomes" id="UP000243876">
    <property type="component" value="Unassembled WGS sequence"/>
</dbReference>
<sequence length="886" mass="93182">MDAYLDPSLGGTLAFLDPSSQLHAAADATSQPLTTFDYDAWLDPVGAPAYDAAGSLSVTHGAPSSAVLSLDARGALSSAHSFGVHLNADPTMGARASAAPMSPMATSVSSSGSNGALHLSYGAGDFGGELFHPRSVLSSHSYNHQPASPVSTASASGPVASGPASMSIAMYDRQADVSGKEQLSGYAGFPKGSADNGVGPKIAQSQRLPARQPSNGKHSAYAKPLQQSSARANGQTPTTGTKTPKTPQADESVPEAALHLLRLALPTGSTGSVATNMTGDDEDASCDEDAEGESDDTSIHSTEANSLAKLFPEARGAIAQPPQLETTVWNHAEDQPPLHVQRGGGPGSRRTSVASSAASTRVRQHIPARTQRENSIAPNRSRAGSEAPSLSGATSSSSQQGANVAAGPASAVGRRTSGRVRKTVLPSQPTDVDSDATESEGEYQQEDAEADADDSDSGKGKKKKGGKATATKGKGKMTKRVSNAAGNPTPAKKARTSAAANPPRKPRRQAYIPPNLQNRTFPPGVELNSSFPRFYRTFPISSAISPESYVHKVPSSSSNSRSATQVPQLDLLPTPPVTMYNQFAFGAAAQYHSAGQIGSTSAAAAGLPNISMDATGAFVLHDPHAHQYPQHSQPHPNYSHAALPPPPQHLPHPHAMSPPHLAHVHQHQPHPVSPLSQASSSGSAAAAGITFMQPPPDAKWNKAGDPFNLYYPRFVKGNADDKCGMCPICAEPPERGGEGEQKWLKVPQEQQLRLPHVICARPVQPYWFVQSTSLVSRSRPPSSVAGLPFSPPTSMRIVDLPNSTKDTRSQMTQGLCHKCNEWIPLLSVKNIDAIVPELIWWKHAKKCHGESTIPGERDPFVIDDVYNFVYARKQEHSAGGGPPSSY</sequence>
<feature type="region of interest" description="Disordered" evidence="1">
    <location>
        <begin position="183"/>
        <end position="252"/>
    </location>
</feature>
<evidence type="ECO:0000259" key="2">
    <source>
        <dbReference type="Pfam" id="PF14616"/>
    </source>
</evidence>
<feature type="compositionally biased region" description="Acidic residues" evidence="1">
    <location>
        <begin position="279"/>
        <end position="296"/>
    </location>
</feature>
<feature type="region of interest" description="Disordered" evidence="1">
    <location>
        <begin position="268"/>
        <end position="300"/>
    </location>
</feature>
<dbReference type="PANTHER" id="PTHR28125:SF2">
    <property type="entry name" value="MEIOTIC EXPRESSION UP-REGULATED PROTEIN 26"/>
    <property type="match status" value="1"/>
</dbReference>
<keyword evidence="4" id="KW-1185">Reference proteome</keyword>
<feature type="compositionally biased region" description="Low complexity" evidence="1">
    <location>
        <begin position="234"/>
        <end position="247"/>
    </location>
</feature>
<evidence type="ECO:0000313" key="3">
    <source>
        <dbReference type="EMBL" id="CEQ38923.1"/>
    </source>
</evidence>
<name>A0A0D6EGK9_SPOSA</name>
<dbReference type="InterPro" id="IPR028012">
    <property type="entry name" value="Rua1_C"/>
</dbReference>
<feature type="compositionally biased region" description="Low complexity" evidence="1">
    <location>
        <begin position="669"/>
        <end position="680"/>
    </location>
</feature>
<feature type="compositionally biased region" description="Acidic residues" evidence="1">
    <location>
        <begin position="432"/>
        <end position="455"/>
    </location>
</feature>
<dbReference type="AlphaFoldDB" id="A0A0D6EGK9"/>
<feature type="region of interest" description="Disordered" evidence="1">
    <location>
        <begin position="140"/>
        <end position="163"/>
    </location>
</feature>
<gene>
    <name evidence="3" type="primary">SPOSA6832_00386</name>
</gene>
<dbReference type="EMBL" id="CENE01000001">
    <property type="protein sequence ID" value="CEQ38923.1"/>
    <property type="molecule type" value="Genomic_DNA"/>
</dbReference>
<feature type="domain" description="Transcription regulator Rua1 C-terminal" evidence="2">
    <location>
        <begin position="785"/>
        <end position="848"/>
    </location>
</feature>